<reference evidence="6" key="1">
    <citation type="submission" date="2016-04" db="EMBL/GenBank/DDBJ databases">
        <authorList>
            <person name="Tabuchi Yagui T.R."/>
        </authorList>
    </citation>
    <scope>NUCLEOTIDE SEQUENCE [LARGE SCALE GENOMIC DNA]</scope>
    <source>
        <strain evidence="6">NIES-26</strain>
    </source>
</reference>
<comment type="cofactor">
    <cofactor evidence="1">
        <name>pantetheine 4'-phosphate</name>
        <dbReference type="ChEBI" id="CHEBI:47942"/>
    </cofactor>
</comment>
<dbReference type="Gene3D" id="3.30.559.10">
    <property type="entry name" value="Chloramphenicol acetyltransferase-like domain"/>
    <property type="match status" value="3"/>
</dbReference>
<dbReference type="SMART" id="SM00823">
    <property type="entry name" value="PKS_PP"/>
    <property type="match status" value="3"/>
</dbReference>
<dbReference type="SUPFAM" id="SSF56801">
    <property type="entry name" value="Acetyl-CoA synthetase-like"/>
    <property type="match status" value="3"/>
</dbReference>
<feature type="domain" description="Carrier" evidence="5">
    <location>
        <begin position="3186"/>
        <end position="3261"/>
    </location>
</feature>
<dbReference type="CDD" id="cd17652">
    <property type="entry name" value="A_NRPS_CmdD_like"/>
    <property type="match status" value="1"/>
</dbReference>
<protein>
    <submittedName>
        <fullName evidence="6">Non-ribosomal peptide synthetase</fullName>
    </submittedName>
</protein>
<keyword evidence="4" id="KW-0597">Phosphoprotein</keyword>
<dbReference type="FunFam" id="3.30.559.30:FF:000001">
    <property type="entry name" value="Non-ribosomal peptide synthetase"/>
    <property type="match status" value="1"/>
</dbReference>
<dbReference type="Pfam" id="PF00501">
    <property type="entry name" value="AMP-binding"/>
    <property type="match status" value="3"/>
</dbReference>
<dbReference type="InterPro" id="IPR020845">
    <property type="entry name" value="AMP-binding_CS"/>
</dbReference>
<dbReference type="Gene3D" id="3.30.300.30">
    <property type="match status" value="3"/>
</dbReference>
<dbReference type="Gene3D" id="3.40.50.980">
    <property type="match status" value="6"/>
</dbReference>
<dbReference type="GO" id="GO:0008610">
    <property type="term" value="P:lipid biosynthetic process"/>
    <property type="evidence" value="ECO:0007669"/>
    <property type="project" value="UniProtKB-ARBA"/>
</dbReference>
<dbReference type="FunFam" id="1.10.1200.10:FF:000005">
    <property type="entry name" value="Nonribosomal peptide synthetase 1"/>
    <property type="match status" value="3"/>
</dbReference>
<dbReference type="Pfam" id="PF00668">
    <property type="entry name" value="Condensation"/>
    <property type="match status" value="3"/>
</dbReference>
<keyword evidence="7" id="KW-1185">Reference proteome</keyword>
<dbReference type="PANTHER" id="PTHR45527:SF14">
    <property type="entry name" value="PLIPASTATIN SYNTHASE SUBUNIT B"/>
    <property type="match status" value="1"/>
</dbReference>
<dbReference type="FunFam" id="3.30.300.30:FF:000010">
    <property type="entry name" value="Enterobactin synthetase component F"/>
    <property type="match status" value="3"/>
</dbReference>
<dbReference type="InterPro" id="IPR023213">
    <property type="entry name" value="CAT-like_dom_sf"/>
</dbReference>
<organism evidence="6 7">
    <name type="scientific">Nostoc minutum NIES-26</name>
    <dbReference type="NCBI Taxonomy" id="1844469"/>
    <lineage>
        <taxon>Bacteria</taxon>
        <taxon>Bacillati</taxon>
        <taxon>Cyanobacteriota</taxon>
        <taxon>Cyanophyceae</taxon>
        <taxon>Nostocales</taxon>
        <taxon>Nostocaceae</taxon>
        <taxon>Nostoc</taxon>
    </lineage>
</organism>
<dbReference type="GO" id="GO:0005829">
    <property type="term" value="C:cytosol"/>
    <property type="evidence" value="ECO:0007669"/>
    <property type="project" value="TreeGrafter"/>
</dbReference>
<keyword evidence="3" id="KW-0596">Phosphopantetheine</keyword>
<dbReference type="Gene3D" id="1.10.1200.10">
    <property type="entry name" value="ACP-like"/>
    <property type="match status" value="3"/>
</dbReference>
<dbReference type="PROSITE" id="PS50075">
    <property type="entry name" value="CARRIER"/>
    <property type="match status" value="3"/>
</dbReference>
<dbReference type="GO" id="GO:0003824">
    <property type="term" value="F:catalytic activity"/>
    <property type="evidence" value="ECO:0007669"/>
    <property type="project" value="InterPro"/>
</dbReference>
<dbReference type="SUPFAM" id="SSF47336">
    <property type="entry name" value="ACP-like"/>
    <property type="match status" value="3"/>
</dbReference>
<dbReference type="InterPro" id="IPR036736">
    <property type="entry name" value="ACP-like_sf"/>
</dbReference>
<comment type="caution">
    <text evidence="6">The sequence shown here is derived from an EMBL/GenBank/DDBJ whole genome shotgun (WGS) entry which is preliminary data.</text>
</comment>
<dbReference type="FunFam" id="3.40.50.980:FF:000001">
    <property type="entry name" value="Non-ribosomal peptide synthetase"/>
    <property type="match status" value="3"/>
</dbReference>
<dbReference type="PROSITE" id="PS00012">
    <property type="entry name" value="PHOSPHOPANTETHEINE"/>
    <property type="match status" value="2"/>
</dbReference>
<dbReference type="Gene3D" id="1.10.10.1830">
    <property type="entry name" value="Non-ribosomal peptide synthase, adenylation domain"/>
    <property type="match status" value="1"/>
</dbReference>
<dbReference type="Pfam" id="PF00550">
    <property type="entry name" value="PP-binding"/>
    <property type="match status" value="3"/>
</dbReference>
<dbReference type="Proteomes" id="UP000252107">
    <property type="component" value="Unassembled WGS sequence"/>
</dbReference>
<evidence type="ECO:0000256" key="1">
    <source>
        <dbReference type="ARBA" id="ARBA00001957"/>
    </source>
</evidence>
<gene>
    <name evidence="6" type="ORF">A6770_26315</name>
</gene>
<evidence type="ECO:0000313" key="6">
    <source>
        <dbReference type="EMBL" id="RCJ26206.1"/>
    </source>
</evidence>
<dbReference type="NCBIfam" id="NF003417">
    <property type="entry name" value="PRK04813.1"/>
    <property type="match status" value="3"/>
</dbReference>
<dbReference type="PANTHER" id="PTHR45527">
    <property type="entry name" value="NONRIBOSOMAL PEPTIDE SYNTHETASE"/>
    <property type="match status" value="1"/>
</dbReference>
<feature type="domain" description="Carrier" evidence="5">
    <location>
        <begin position="1044"/>
        <end position="1119"/>
    </location>
</feature>
<dbReference type="FunFam" id="3.40.50.12780:FF:000012">
    <property type="entry name" value="Non-ribosomal peptide synthetase"/>
    <property type="match status" value="3"/>
</dbReference>
<dbReference type="FunFam" id="2.30.38.10:FF:000001">
    <property type="entry name" value="Non-ribosomal peptide synthetase PvdI"/>
    <property type="match status" value="2"/>
</dbReference>
<evidence type="ECO:0000256" key="4">
    <source>
        <dbReference type="ARBA" id="ARBA00022553"/>
    </source>
</evidence>
<proteinExistence type="inferred from homology"/>
<dbReference type="Gene3D" id="2.30.38.10">
    <property type="entry name" value="Luciferase, Domain 3"/>
    <property type="match status" value="3"/>
</dbReference>
<dbReference type="CDD" id="cd17643">
    <property type="entry name" value="A_NRPS_Cytc1-like"/>
    <property type="match status" value="1"/>
</dbReference>
<dbReference type="Pfam" id="PF18563">
    <property type="entry name" value="TubC_N"/>
    <property type="match status" value="1"/>
</dbReference>
<dbReference type="CDD" id="cd17651">
    <property type="entry name" value="A_NRPS_VisG_like"/>
    <property type="match status" value="1"/>
</dbReference>
<accession>A0A367QPS5</accession>
<feature type="domain" description="Carrier" evidence="5">
    <location>
        <begin position="2135"/>
        <end position="2210"/>
    </location>
</feature>
<dbReference type="InterPro" id="IPR001242">
    <property type="entry name" value="Condensation_dom"/>
</dbReference>
<dbReference type="InterPro" id="IPR000873">
    <property type="entry name" value="AMP-dep_synth/lig_dom"/>
</dbReference>
<dbReference type="InterPro" id="IPR044894">
    <property type="entry name" value="TubC_N_sf"/>
</dbReference>
<dbReference type="InterPro" id="IPR045851">
    <property type="entry name" value="AMP-bd_C_sf"/>
</dbReference>
<dbReference type="InterPro" id="IPR020806">
    <property type="entry name" value="PKS_PP-bd"/>
</dbReference>
<dbReference type="GO" id="GO:0031177">
    <property type="term" value="F:phosphopantetheine binding"/>
    <property type="evidence" value="ECO:0007669"/>
    <property type="project" value="InterPro"/>
</dbReference>
<dbReference type="InterPro" id="IPR041464">
    <property type="entry name" value="TubC_N"/>
</dbReference>
<dbReference type="Pfam" id="PF13193">
    <property type="entry name" value="AMP-binding_C"/>
    <property type="match status" value="3"/>
</dbReference>
<dbReference type="Gene3D" id="3.30.559.30">
    <property type="entry name" value="Nonribosomal peptide synthetase, condensation domain"/>
    <property type="match status" value="3"/>
</dbReference>
<evidence type="ECO:0000256" key="2">
    <source>
        <dbReference type="ARBA" id="ARBA00006432"/>
    </source>
</evidence>
<name>A0A367QPS5_9NOSO</name>
<evidence type="ECO:0000259" key="5">
    <source>
        <dbReference type="PROSITE" id="PS50075"/>
    </source>
</evidence>
<dbReference type="InterPro" id="IPR009081">
    <property type="entry name" value="PP-bd_ACP"/>
</dbReference>
<dbReference type="EMBL" id="LXQD01000308">
    <property type="protein sequence ID" value="RCJ26206.1"/>
    <property type="molecule type" value="Genomic_DNA"/>
</dbReference>
<comment type="similarity">
    <text evidence="2">Belongs to the ATP-dependent AMP-binding enzyme family.</text>
</comment>
<dbReference type="FunFam" id="3.30.559.10:FF:000012">
    <property type="entry name" value="Non-ribosomal peptide synthetase"/>
    <property type="match status" value="2"/>
</dbReference>
<dbReference type="InterPro" id="IPR010071">
    <property type="entry name" value="AA_adenyl_dom"/>
</dbReference>
<dbReference type="PROSITE" id="PS00455">
    <property type="entry name" value="AMP_BINDING"/>
    <property type="match status" value="3"/>
</dbReference>
<dbReference type="InterPro" id="IPR025110">
    <property type="entry name" value="AMP-bd_C"/>
</dbReference>
<dbReference type="GO" id="GO:0043041">
    <property type="term" value="P:amino acid activation for nonribosomal peptide biosynthetic process"/>
    <property type="evidence" value="ECO:0007669"/>
    <property type="project" value="TreeGrafter"/>
</dbReference>
<evidence type="ECO:0000256" key="3">
    <source>
        <dbReference type="ARBA" id="ARBA00022450"/>
    </source>
</evidence>
<evidence type="ECO:0000313" key="7">
    <source>
        <dbReference type="Proteomes" id="UP000252107"/>
    </source>
</evidence>
<dbReference type="NCBIfam" id="TIGR01733">
    <property type="entry name" value="AA-adenyl-dom"/>
    <property type="match status" value="3"/>
</dbReference>
<sequence length="3302" mass="371088">MSLVELLQDLSLKGIKLGNDGEKLRIGGSKSLLTPDLVAQLQQHKTEILQILRDRPDILNIYPLSYGQQALWFLWQLAPESAAYNMVFACRICSQVNVTTLQNTFQLLINRHPQLRSTFSKQGNQVVQQIHQTQLPDFQQINASNWSEQELEQRVIQEYKQPFDLENGSVIRVRLFTSSPQEHILLMSVHHIAGDGWSMPLLMEELITSYPALESGVQPSLTPLQHSYIDYIHWQRELLTTVQGEKLWNYWQQQLAGELPVLNLPTDKPRPPIQTYNGASYNFTLSPELTEKLKKLAQTEGVTQYILLLAAFQVLLYRYTGQEDILVGVPTSGRTQIEFAPIVGYFVDPVVIRANLSGNPSFEKFLAQVRSCVSQALAHQDFPFALLVERLQPQRESSHSPIFQTVFNFILQNLGQFEHTQQLLLEGEIDREGFILKPFEMPQMEGQFDLDLTIAEKSSSLAGIFKYNTDLFDERTIKRIVGNFITLLEGIVANPIQPISRLPLLTQPEQQQLLVEWNNTQADYSQDKCIHQLFEVQVERTPDAVAVVYENQQLTYQQLNNQANQLAHYLRSLGVKSETLVGLCVERTLDMIVGLLAILKAGGAYVPLDSEYPQERLSFMLEDAQVAVLLSQQELLNKLPEHNAKLVCIDSDRSTIAQHSNKNPENTTTPDNLAYVIYTSGSTGKPKGVLVNHSNVTRLFAATDTWYKFNSDDVWTMFHSYAFDFSVWEIWGALLYGGKLIVVPYLVTRSPESFYQLLCQEKVTILNQTPSAFRQLIQAEIAIATIGGLKLRLVIFGGEALELKSLQPWFERHGDQMPQLVNMYGITETTVHVTYRPLSKADLNHTASVIGRPIPDLQVYVLDEYLQPVPIGVPGEMYIGGAGVAHGYLNRPELTEQRFISNPFNNNPQARLYKTGDLARYLPNGELEYLGRIDNQVKIRGFRIELGEIEALLASHSAIWESVVVVREDEPGDKRLVAYVVPQKEQFTTVPELRQFLKAKLPEYMVPSAFVLLESLPLTSNGKVDHRALPKPELDRTLLEKYVAPRTPTEEMLALLWAQVLKLEQVGIHDNFFELGGHSLLATQLLSRIRTSFKVELALRELFARATVAELAQSIGQLQQQDLELTSPPILKRTRDAELPLSYAQQRLWFLDQFEPNSPFYNIPMALRLVGNLNQAALEQSLQEIIHRHEALRTNFITVDGKPIQIIREQGIIRTSDSLAPTPWTVSVVDLKHLSTAEQEIASQKLAQLQAIQPFDLAKEALIRATLVVLNETEHVLLVCMHHVVSDGWSMGVFVQELAALYDAYAQGQPSPLTPLPIQYADFAIWQRQWLQGEVLQSQLSYWQQQLKDAPALLSLPTDRPRPVVQTYNGTHQEFALSLELTSKLTKLSQEQGCTLFMTLLAAFDTLLYRYTGTEDILVGSPIANRDRSEIEGLIGFFVNTLVMRTSLAGNPSFSELLGRVREMAMEAYTHQDLPFEMLVEALQPERNLNYTPLFQVMFVLQNAPTSELGLTGLTVSRLPIKGTTSRFDLTLSMENTATGLVGWWEYNTDLFDASTIERMTGHFVTLLEGIVANPEQQISQLPLLTEVEQQQLLVEWNDTEVDYPLHKCIHQLFVEQVELTPNAVAVEYENQQLTYYELNYRANQLAHYLRSLGVKPNVLVGLCVERSLEMVIGLLGILKAGGAYVPLDPEYPSDRLSFILDDTQVKVLLTQQRLIDRLPSNHAKLVCLDTDAELISQCSPNNIISGVQPNNLVYIIYTSGSTGKPKGIAMSQLALCNHILWHRDNLKIARGAKTLQFASISFDVSFQEIFTTWCSGGTLFLITEELRHDTSALLGFLQEKAIQRMFLPVVGLQQLAEFAISNELVNTHLQEIITSGDQLRITGAVYEWLGKLSDCTLHNQYGPSESHLATSFTLPNSVETWPLLPPIGRPISNTQIYILDKYLQPVPVGVTGEVYIAGVLLAQGYLNRPELTQDKFILNPFSQGRGAEEQRSRREAFNSDRLYKTGDLARYLPDGKLESLGRIDNQVKIRGFRIELGEVEAVLGQLGDVQASCAVVREDIPGNKRLVAYIVPQKEQTPKVSEVRSFLKSKLPEYMLPSAIVILDALPITPNGKLDRRALPAPDVHSQLSDEYVAPRNPIQEILSVIWAQVLKVEQVGIHDNFFELGGHSLLATQLVSRVRTSLKVELPLRSLFAAPTVAELSQNIQQLQQQELTGSAISPRARDAELPLSFAQTRLWFLDKLNPNSAFYNLLIALRLVGTLNIAALEQSLQEIIHRHEALRTNFITVDGQPTQIIKGLETGDWGLGTVSVVDLKHLSTSEKEIALQQLAQQQVQRPFDLATEALIRTTLVILSETKHALLVFIHHIVFDGWSMGVFVQELAALYNAYSQGQPSPLTPLPIQYADFAIWQRQWLQGEVLQSQLNYWQKQLKDAPALLSLPTDRPRPAVQTFAGTYQKFALSVELTDRLIKLSQEQGCTLFMTLLAAFDTLLYRYTGQSDILVGSPIANRDRSEIEGLIGFFVNTLVMRTNLAGNPSFSELLLRVREVALGAYAHQNLPFEMLVEALQPERDLGHTPLFQVVFNLQNAPVQEVELSGLTVNSLSVESTTTKVDLALSMENTTQGLMGVWEYNTDLFDASTIERMTGHFVTLLSGIVANPQEQISQLPLLTAVEQQLLVDWNNTWVDYPSDKCIHQLFEQQVQRTPDAVAVVFENQQLTYHQLNCRANQLAHYLRSLGVKPDTLVGICVERSLLMVVGLLGILKAGGAYVPLDPEYPTERLRFMLEDAQVSLLLTQQRLIDRLPEHQAKLVCLDEAWSQITQNNQDNPISGVKAFHLANVIYTSGSTGRPKGVMVEHKGLCNLAQAQIQTFNLDSSSRVLQFASFSFDASIWEVVMALRSGGTLYLGTKDSLLPGKPLIERLRDYSITHITLPPSALAVMPVEELPTLQTIIVAGEACPAELIKQWSVGRNFFNAYGPTEATVCATIAKCNNNEKISIGQAIANTQVYILDENLQPVPVGVPGELHIGGVGLARGYINRPELTQEKFISNPFGSGHLYKTGDLGCYFPDGNIEYIGRIDNQVKIRGFRIELGEIEALLSQHGDVQICSVIACEETPGNKRLIAYVVLQKDVTLTTGELRQFLADKLPGYMLPTAFVILESLTLTPNGKVDRRALPGPDLHQELLDYVMPNTEVERIIADIWQKALAVEKVGIYNNFFELGGHSLLLVKINQQLREKLGLELSIVDMFNFPTIHSLNQYLSTKTQKEDIIKQNNFRPQFHSEVKALRNQQLQSRQQYRSQNKGRR</sequence>
<dbReference type="GO" id="GO:0044550">
    <property type="term" value="P:secondary metabolite biosynthetic process"/>
    <property type="evidence" value="ECO:0007669"/>
    <property type="project" value="UniProtKB-ARBA"/>
</dbReference>
<dbReference type="InterPro" id="IPR006162">
    <property type="entry name" value="Ppantetheine_attach_site"/>
</dbReference>
<dbReference type="CDD" id="cd19531">
    <property type="entry name" value="LCL_NRPS-like"/>
    <property type="match status" value="3"/>
</dbReference>
<dbReference type="SUPFAM" id="SSF52777">
    <property type="entry name" value="CoA-dependent acyltransferases"/>
    <property type="match status" value="6"/>
</dbReference>